<dbReference type="Proteomes" id="UP001318040">
    <property type="component" value="Chromosome 55"/>
</dbReference>
<dbReference type="GO" id="GO:0008625">
    <property type="term" value="P:extrinsic apoptotic signaling pathway via death domain receptors"/>
    <property type="evidence" value="ECO:0007669"/>
    <property type="project" value="TreeGrafter"/>
</dbReference>
<dbReference type="PANTHER" id="PTHR15205:SF0">
    <property type="entry name" value="DED DOMAIN-CONTAINING PROTEIN"/>
    <property type="match status" value="1"/>
</dbReference>
<sequence length="344" mass="36311">MASASSSSSTTTTTSSSSASSPTPWPEESSARRLGLCSPLGSLRSLGGRLSRQDVAALRERFPADLGAGPAGGDDGGRCCWGDPGSNGGGGGSWSGEEALLALARAGRLGEGEPRALRRILRAANRLDLAHRAAGGSYGASAQVYLEQAEAREEEPVTPLPPSRNLRAGVRVRRRTSRFPRMQMHGRAGREAADGTEKRTCDIRLRVRAEYCHHDAALQESVFSNKPDPLERQLERFSQAVATLKSRDLGAIICDIKFSALTYLDAFWRDYLNGSLLEALKGVFITDSLKQAVGHEAIRLLVNVDEDDYEAGRRRLLGNASPSAAAAAAGEAAAAPAAAGAAGL</sequence>
<evidence type="ECO:0000313" key="5">
    <source>
        <dbReference type="RefSeq" id="XP_032830980.1"/>
    </source>
</evidence>
<dbReference type="GO" id="GO:0003677">
    <property type="term" value="F:DNA binding"/>
    <property type="evidence" value="ECO:0007669"/>
    <property type="project" value="TreeGrafter"/>
</dbReference>
<proteinExistence type="predicted"/>
<name>A0AAJ7U759_PETMA</name>
<protein>
    <submittedName>
        <fullName evidence="5">Death effector domain-containing protein-like</fullName>
    </submittedName>
</protein>
<accession>A0AAJ7U759</accession>
<dbReference type="RefSeq" id="XP_032830980.1">
    <property type="nucleotide sequence ID" value="XM_032975089.1"/>
</dbReference>
<dbReference type="InterPro" id="IPR049341">
    <property type="entry name" value="TRADD-like_N"/>
</dbReference>
<evidence type="ECO:0000313" key="4">
    <source>
        <dbReference type="Proteomes" id="UP001318040"/>
    </source>
</evidence>
<dbReference type="GO" id="GO:0005730">
    <property type="term" value="C:nucleolus"/>
    <property type="evidence" value="ECO:0007669"/>
    <property type="project" value="TreeGrafter"/>
</dbReference>
<feature type="region of interest" description="Disordered" evidence="2">
    <location>
        <begin position="1"/>
        <end position="33"/>
    </location>
</feature>
<gene>
    <name evidence="5" type="primary">LOC116954518</name>
</gene>
<organism evidence="4 5">
    <name type="scientific">Petromyzon marinus</name>
    <name type="common">Sea lamprey</name>
    <dbReference type="NCBI Taxonomy" id="7757"/>
    <lineage>
        <taxon>Eukaryota</taxon>
        <taxon>Metazoa</taxon>
        <taxon>Chordata</taxon>
        <taxon>Craniata</taxon>
        <taxon>Vertebrata</taxon>
        <taxon>Cyclostomata</taxon>
        <taxon>Hyperoartia</taxon>
        <taxon>Petromyzontiformes</taxon>
        <taxon>Petromyzontidae</taxon>
        <taxon>Petromyzon</taxon>
    </lineage>
</organism>
<keyword evidence="4" id="KW-1185">Reference proteome</keyword>
<dbReference type="AlphaFoldDB" id="A0AAJ7U759"/>
<dbReference type="InterPro" id="IPR038856">
    <property type="entry name" value="DEDD/DEDD2"/>
</dbReference>
<evidence type="ECO:0000256" key="2">
    <source>
        <dbReference type="SAM" id="MobiDB-lite"/>
    </source>
</evidence>
<dbReference type="KEGG" id="pmrn:116954518"/>
<dbReference type="PANTHER" id="PTHR15205">
    <property type="entry name" value="DEATH EFFECTOR DOMAIN-CONTAINING PROTEIN"/>
    <property type="match status" value="1"/>
</dbReference>
<feature type="domain" description="TRADD-like N-terminal" evidence="3">
    <location>
        <begin position="230"/>
        <end position="288"/>
    </location>
</feature>
<evidence type="ECO:0000256" key="1">
    <source>
        <dbReference type="ARBA" id="ARBA00022703"/>
    </source>
</evidence>
<reference evidence="5" key="1">
    <citation type="submission" date="2025-08" db="UniProtKB">
        <authorList>
            <consortium name="RefSeq"/>
        </authorList>
    </citation>
    <scope>IDENTIFICATION</scope>
    <source>
        <tissue evidence="5">Sperm</tissue>
    </source>
</reference>
<keyword evidence="1" id="KW-0053">Apoptosis</keyword>
<evidence type="ECO:0000259" key="3">
    <source>
        <dbReference type="Pfam" id="PF20694"/>
    </source>
</evidence>
<dbReference type="Pfam" id="PF20694">
    <property type="entry name" value="TRADD-like_N"/>
    <property type="match status" value="1"/>
</dbReference>